<keyword evidence="3" id="KW-0805">Transcription regulation</keyword>
<keyword evidence="5" id="KW-0804">Transcription</keyword>
<reference evidence="9" key="1">
    <citation type="submission" date="2022-10" db="EMBL/GenBank/DDBJ databases">
        <title>Determination and structural analysis of whole genome sequence of Sarocladium strictum F4-1.</title>
        <authorList>
            <person name="Hu L."/>
            <person name="Jiang Y."/>
        </authorList>
    </citation>
    <scope>NUCLEOTIDE SEQUENCE</scope>
    <source>
        <strain evidence="9">F4-1</strain>
    </source>
</reference>
<gene>
    <name evidence="9" type="ORF">NLU13_8182</name>
</gene>
<keyword evidence="1" id="KW-0479">Metal-binding</keyword>
<dbReference type="Pfam" id="PF04082">
    <property type="entry name" value="Fungal_trans"/>
    <property type="match status" value="1"/>
</dbReference>
<dbReference type="Pfam" id="PF00172">
    <property type="entry name" value="Zn_clus"/>
    <property type="match status" value="1"/>
</dbReference>
<name>A0AA39L4Q8_SARSR</name>
<dbReference type="Proteomes" id="UP001175261">
    <property type="component" value="Unassembled WGS sequence"/>
</dbReference>
<keyword evidence="4" id="KW-0238">DNA-binding</keyword>
<dbReference type="Gene3D" id="4.10.240.10">
    <property type="entry name" value="Zn(2)-C6 fungal-type DNA-binding domain"/>
    <property type="match status" value="1"/>
</dbReference>
<dbReference type="CDD" id="cd00067">
    <property type="entry name" value="GAL4"/>
    <property type="match status" value="1"/>
</dbReference>
<dbReference type="GO" id="GO:0000978">
    <property type="term" value="F:RNA polymerase II cis-regulatory region sequence-specific DNA binding"/>
    <property type="evidence" value="ECO:0007669"/>
    <property type="project" value="TreeGrafter"/>
</dbReference>
<dbReference type="GO" id="GO:0001228">
    <property type="term" value="F:DNA-binding transcription activator activity, RNA polymerase II-specific"/>
    <property type="evidence" value="ECO:0007669"/>
    <property type="project" value="TreeGrafter"/>
</dbReference>
<organism evidence="9 10">
    <name type="scientific">Sarocladium strictum</name>
    <name type="common">Black bundle disease fungus</name>
    <name type="synonym">Acremonium strictum</name>
    <dbReference type="NCBI Taxonomy" id="5046"/>
    <lineage>
        <taxon>Eukaryota</taxon>
        <taxon>Fungi</taxon>
        <taxon>Dikarya</taxon>
        <taxon>Ascomycota</taxon>
        <taxon>Pezizomycotina</taxon>
        <taxon>Sordariomycetes</taxon>
        <taxon>Hypocreomycetidae</taxon>
        <taxon>Hypocreales</taxon>
        <taxon>Sarocladiaceae</taxon>
        <taxon>Sarocladium</taxon>
    </lineage>
</organism>
<keyword evidence="6" id="KW-0539">Nucleus</keyword>
<dbReference type="SMART" id="SM00066">
    <property type="entry name" value="GAL4"/>
    <property type="match status" value="1"/>
</dbReference>
<dbReference type="GO" id="GO:0008270">
    <property type="term" value="F:zinc ion binding"/>
    <property type="evidence" value="ECO:0007669"/>
    <property type="project" value="InterPro"/>
</dbReference>
<dbReference type="SUPFAM" id="SSF57701">
    <property type="entry name" value="Zn2/Cys6 DNA-binding domain"/>
    <property type="match status" value="1"/>
</dbReference>
<sequence>MTEPPVPDGRRRRPAVSCTLCRRRKIRCNRETPCSNCLRSRSEACVYVNEGANNHAHHPSSSRRTPISGPTLDSARNSTVIDSTSSTTSSTTVPSRSSNSLPTRSTGPSTPSGQSSSQDDESIRLKLRIQQLEEQLSKSDLETNRSTVSTPYSSVETASSRLGGTFHLHLERASLGQPTAGIARGVTHKTRLFGSSHWATSGVPLVRDIFDAIEPPTGEGTSNAWAGIERCKTLARIIKAQRTPQWPSPPSSELPDKEICDALVDYYLETTESIYRILNIPVFRRSYEALWVSNTAPYNTAFVVQLKLVLAIGASLYDRRFSLRALALRWVHDAQVWVAGPKYKSRLDIQSLQTHILLLLAQERMGDGADSVWISAGALLRKAVYMGLHRDPARLPPSTTFAAEMRRRLWSTILELTLQSSLTSGGPPFITLGDFDTAPPGNFSDDQLMAGNQDMARDLVPGPEESFTEVSLSIALRRTFPQRLAVVKFLNDLSSSGTYEETLRLHAELREAYKTLGRTLQLLNGSSTWPARSQFKIHVVEFIMHRYLSALHLPYFGLALHETAYAFSRKVVVDSSLKIWRAVCPSSAPLCSSSLSLAAPDQHPRGAGLAATSTVPSSNREGHDELLPRLATCSAGFYPTVAIQAALLIAVELRTQLQEEDIFLGPAMLRPDLFSVLNEAKAWCLRALEAGETNVKGYLLMSLVAAQIEGLMRGLGKAELSELMIKAAENVEEICWPILRGIHAALGQEDGTAETGAELDLQQQLLNPPGQAMEEDWGFMAVDDLLFTDNMEPLSWMSNDQGKWGLDDRGLDSNVGPMHLDGR</sequence>
<dbReference type="InterPro" id="IPR001138">
    <property type="entry name" value="Zn2Cys6_DnaBD"/>
</dbReference>
<dbReference type="PANTHER" id="PTHR31944">
    <property type="entry name" value="HEME-RESPONSIVE ZINC FINGER TRANSCRIPTION FACTOR HAP1"/>
    <property type="match status" value="1"/>
</dbReference>
<comment type="caution">
    <text evidence="9">The sequence shown here is derived from an EMBL/GenBank/DDBJ whole genome shotgun (WGS) entry which is preliminary data.</text>
</comment>
<evidence type="ECO:0000256" key="3">
    <source>
        <dbReference type="ARBA" id="ARBA00023015"/>
    </source>
</evidence>
<evidence type="ECO:0000256" key="2">
    <source>
        <dbReference type="ARBA" id="ARBA00022833"/>
    </source>
</evidence>
<feature type="domain" description="Zn(2)-C6 fungal-type" evidence="8">
    <location>
        <begin position="17"/>
        <end position="47"/>
    </location>
</feature>
<proteinExistence type="predicted"/>
<accession>A0AA39L4Q8</accession>
<feature type="region of interest" description="Disordered" evidence="7">
    <location>
        <begin position="52"/>
        <end position="121"/>
    </location>
</feature>
<dbReference type="InterPro" id="IPR051430">
    <property type="entry name" value="Fungal_TF_Env_Response"/>
</dbReference>
<evidence type="ECO:0000313" key="10">
    <source>
        <dbReference type="Proteomes" id="UP001175261"/>
    </source>
</evidence>
<dbReference type="GO" id="GO:0005634">
    <property type="term" value="C:nucleus"/>
    <property type="evidence" value="ECO:0007669"/>
    <property type="project" value="TreeGrafter"/>
</dbReference>
<dbReference type="AlphaFoldDB" id="A0AA39L4Q8"/>
<evidence type="ECO:0000313" key="9">
    <source>
        <dbReference type="EMBL" id="KAK0384093.1"/>
    </source>
</evidence>
<keyword evidence="2" id="KW-0862">Zinc</keyword>
<evidence type="ECO:0000256" key="5">
    <source>
        <dbReference type="ARBA" id="ARBA00023163"/>
    </source>
</evidence>
<evidence type="ECO:0000259" key="8">
    <source>
        <dbReference type="PROSITE" id="PS50048"/>
    </source>
</evidence>
<feature type="region of interest" description="Disordered" evidence="7">
    <location>
        <begin position="135"/>
        <end position="156"/>
    </location>
</feature>
<evidence type="ECO:0000256" key="1">
    <source>
        <dbReference type="ARBA" id="ARBA00022723"/>
    </source>
</evidence>
<feature type="compositionally biased region" description="Polar residues" evidence="7">
    <location>
        <begin position="144"/>
        <end position="156"/>
    </location>
</feature>
<evidence type="ECO:0000256" key="6">
    <source>
        <dbReference type="ARBA" id="ARBA00023242"/>
    </source>
</evidence>
<protein>
    <recommendedName>
        <fullName evidence="8">Zn(2)-C6 fungal-type domain-containing protein</fullName>
    </recommendedName>
</protein>
<dbReference type="GO" id="GO:0006351">
    <property type="term" value="P:DNA-templated transcription"/>
    <property type="evidence" value="ECO:0007669"/>
    <property type="project" value="InterPro"/>
</dbReference>
<keyword evidence="10" id="KW-1185">Reference proteome</keyword>
<dbReference type="EMBL" id="JAPDFR010000008">
    <property type="protein sequence ID" value="KAK0384093.1"/>
    <property type="molecule type" value="Genomic_DNA"/>
</dbReference>
<evidence type="ECO:0000256" key="7">
    <source>
        <dbReference type="SAM" id="MobiDB-lite"/>
    </source>
</evidence>
<dbReference type="CDD" id="cd12148">
    <property type="entry name" value="fungal_TF_MHR"/>
    <property type="match status" value="1"/>
</dbReference>
<dbReference type="SMART" id="SM00906">
    <property type="entry name" value="Fungal_trans"/>
    <property type="match status" value="1"/>
</dbReference>
<dbReference type="PROSITE" id="PS50048">
    <property type="entry name" value="ZN2_CY6_FUNGAL_2"/>
    <property type="match status" value="1"/>
</dbReference>
<dbReference type="InterPro" id="IPR007219">
    <property type="entry name" value="XnlR_reg_dom"/>
</dbReference>
<feature type="compositionally biased region" description="Low complexity" evidence="7">
    <location>
        <begin position="78"/>
        <end position="117"/>
    </location>
</feature>
<evidence type="ECO:0000256" key="4">
    <source>
        <dbReference type="ARBA" id="ARBA00023125"/>
    </source>
</evidence>
<dbReference type="InterPro" id="IPR036864">
    <property type="entry name" value="Zn2-C6_fun-type_DNA-bd_sf"/>
</dbReference>
<dbReference type="PROSITE" id="PS00463">
    <property type="entry name" value="ZN2_CY6_FUNGAL_1"/>
    <property type="match status" value="1"/>
</dbReference>
<dbReference type="PANTHER" id="PTHR31944:SF131">
    <property type="entry name" value="HEME-RESPONSIVE ZINC FINGER TRANSCRIPTION FACTOR HAP1"/>
    <property type="match status" value="1"/>
</dbReference>